<sequence>MNSPAANTRSRTRARKEATQHLLAARRDLLTRTLPAAGPPDLSITRKRRMVAGLDGRMRYDGWDLKGERKERGKGVMAPREVRRVRRRRRGMGVDGRGEGIKRGMGVRLGGEGERKWMTGEGVRRRTRASLLWKVQIVVVGEGRGPVTEGREERAKRLLRMEAQSYLMVGYRKVE</sequence>
<dbReference type="Proteomes" id="UP000800097">
    <property type="component" value="Unassembled WGS sequence"/>
</dbReference>
<dbReference type="RefSeq" id="XP_033655348.1">
    <property type="nucleotide sequence ID" value="XM_033802186.1"/>
</dbReference>
<gene>
    <name evidence="1" type="ORF">EI97DRAFT_487791</name>
</gene>
<dbReference type="AlphaFoldDB" id="A0A6A6JS67"/>
<reference evidence="1" key="1">
    <citation type="journal article" date="2020" name="Stud. Mycol.">
        <title>101 Dothideomycetes genomes: a test case for predicting lifestyles and emergence of pathogens.</title>
        <authorList>
            <person name="Haridas S."/>
            <person name="Albert R."/>
            <person name="Binder M."/>
            <person name="Bloem J."/>
            <person name="Labutti K."/>
            <person name="Salamov A."/>
            <person name="Andreopoulos B."/>
            <person name="Baker S."/>
            <person name="Barry K."/>
            <person name="Bills G."/>
            <person name="Bluhm B."/>
            <person name="Cannon C."/>
            <person name="Castanera R."/>
            <person name="Culley D."/>
            <person name="Daum C."/>
            <person name="Ezra D."/>
            <person name="Gonzalez J."/>
            <person name="Henrissat B."/>
            <person name="Kuo A."/>
            <person name="Liang C."/>
            <person name="Lipzen A."/>
            <person name="Lutzoni F."/>
            <person name="Magnuson J."/>
            <person name="Mondo S."/>
            <person name="Nolan M."/>
            <person name="Ohm R."/>
            <person name="Pangilinan J."/>
            <person name="Park H.-J."/>
            <person name="Ramirez L."/>
            <person name="Alfaro M."/>
            <person name="Sun H."/>
            <person name="Tritt A."/>
            <person name="Yoshinaga Y."/>
            <person name="Zwiers L.-H."/>
            <person name="Turgeon B."/>
            <person name="Goodwin S."/>
            <person name="Spatafora J."/>
            <person name="Crous P."/>
            <person name="Grigoriev I."/>
        </authorList>
    </citation>
    <scope>NUCLEOTIDE SEQUENCE</scope>
    <source>
        <strain evidence="1">CBS 379.55</strain>
    </source>
</reference>
<dbReference type="GeneID" id="54555361"/>
<proteinExistence type="predicted"/>
<keyword evidence="2" id="KW-1185">Reference proteome</keyword>
<protein>
    <submittedName>
        <fullName evidence="1">Uncharacterized protein</fullName>
    </submittedName>
</protein>
<organism evidence="1 2">
    <name type="scientific">Westerdykella ornata</name>
    <dbReference type="NCBI Taxonomy" id="318751"/>
    <lineage>
        <taxon>Eukaryota</taxon>
        <taxon>Fungi</taxon>
        <taxon>Dikarya</taxon>
        <taxon>Ascomycota</taxon>
        <taxon>Pezizomycotina</taxon>
        <taxon>Dothideomycetes</taxon>
        <taxon>Pleosporomycetidae</taxon>
        <taxon>Pleosporales</taxon>
        <taxon>Sporormiaceae</taxon>
        <taxon>Westerdykella</taxon>
    </lineage>
</organism>
<dbReference type="EMBL" id="ML986489">
    <property type="protein sequence ID" value="KAF2277809.1"/>
    <property type="molecule type" value="Genomic_DNA"/>
</dbReference>
<accession>A0A6A6JS67</accession>
<evidence type="ECO:0000313" key="1">
    <source>
        <dbReference type="EMBL" id="KAF2277809.1"/>
    </source>
</evidence>
<evidence type="ECO:0000313" key="2">
    <source>
        <dbReference type="Proteomes" id="UP000800097"/>
    </source>
</evidence>
<name>A0A6A6JS67_WESOR</name>